<sequence>MEKIIIIGGVAAGATAAAKVRRISPTAQITMLEAGPDISFANCGLPYYIGGDIKSRSKLILQSPESFKEQYDVEVHVNTAVSSIDKKSHQVKTTNSQTGEQKTFEYTKLILAQGGRPIKPTISGADQNHVFTLWTLEDMDKISNYLEEKKPKNAVVVGGGFIGLEMVEALVKRGLKVNVVEMMPHVMGIMEAETAGFIETEMLSYGVGIHTNAGVTEIGSRSVKLDNGKVLDSDMVLLSIGVRPTLQLAKDADLEIGDAGGLLVNSQLQTSDPDIFAAGDMVEIEHRVNGKKVRIPLAGPANRQGRIAAENALGGSHPYKGAIGTSVVRVFEAVAGITGFSLKQARAAGLDADSVVVHKEHHTSYYPGAETVTAMLIYDRNTGIILGGQTAGYKGADKRLDVIATAAAAKLTISDLADIDFAYSPPIGTANDAINMAAYTAENRILGFSPSVTVSELDSFTEGKNPVFVDVRDVFAFEKSHIKGAVHIPLELLAEQIENIPVGHSVIVYDETGKKGHQALRTLLGAGFTDVTNISGGHTSLQRQARTIGFKNLEINLLSVEVKSLEEEASKVEEKPVEKAKDINSPIVVDVRTPEEFEDGAYPGAINIPLDELMVRFEELGDNAAREIVVYCASGARSAYAQRMLMQVGYVHVTNGGGLAAMMAHRNAKPSTADTSNEPIVVDVRTPQEFAGGAYPGAINIPLDELQARISELGSKSREITLYCASGARSAYGQRVLQQFGFTKVKNGGGIMQMMRQR</sequence>
<dbReference type="InterPro" id="IPR004099">
    <property type="entry name" value="Pyr_nucl-diS_OxRdtase_dimer"/>
</dbReference>
<dbReference type="InterPro" id="IPR036188">
    <property type="entry name" value="FAD/NAD-bd_sf"/>
</dbReference>
<dbReference type="InterPro" id="IPR036873">
    <property type="entry name" value="Rhodanese-like_dom_sf"/>
</dbReference>
<dbReference type="Pfam" id="PF02852">
    <property type="entry name" value="Pyr_redox_dim"/>
    <property type="match status" value="1"/>
</dbReference>
<dbReference type="Proteomes" id="UP001193389">
    <property type="component" value="Chromosome"/>
</dbReference>
<keyword evidence="3" id="KW-0274">FAD</keyword>
<reference evidence="5" key="1">
    <citation type="journal article" date="2020" name="Int. J. Syst. Evol. Microbiol.">
        <title>Aquipluma nitroreducens gen. nov. sp. nov., a novel facultatively anaerobic bacterium isolated from a freshwater lake.</title>
        <authorList>
            <person name="Watanabe M."/>
            <person name="Kojima H."/>
            <person name="Fukui M."/>
        </authorList>
    </citation>
    <scope>NUCLEOTIDE SEQUENCE</scope>
    <source>
        <strain evidence="5">MeG22</strain>
    </source>
</reference>
<dbReference type="PRINTS" id="PR00411">
    <property type="entry name" value="PNDRDTASEI"/>
</dbReference>
<dbReference type="CDD" id="cd00158">
    <property type="entry name" value="RHOD"/>
    <property type="match status" value="3"/>
</dbReference>
<dbReference type="PANTHER" id="PTHR43031">
    <property type="entry name" value="FAD-DEPENDENT OXIDOREDUCTASE"/>
    <property type="match status" value="1"/>
</dbReference>
<dbReference type="InterPro" id="IPR001763">
    <property type="entry name" value="Rhodanese-like_dom"/>
</dbReference>
<evidence type="ECO:0000259" key="4">
    <source>
        <dbReference type="PROSITE" id="PS50206"/>
    </source>
</evidence>
<dbReference type="KEGG" id="anf:AQPE_2407"/>
<evidence type="ECO:0000313" key="6">
    <source>
        <dbReference type="Proteomes" id="UP001193389"/>
    </source>
</evidence>
<dbReference type="PRINTS" id="PR00368">
    <property type="entry name" value="FADPNR"/>
</dbReference>
<dbReference type="SUPFAM" id="SSF52821">
    <property type="entry name" value="Rhodanese/Cell cycle control phosphatase"/>
    <property type="match status" value="3"/>
</dbReference>
<dbReference type="Gene3D" id="3.50.50.60">
    <property type="entry name" value="FAD/NAD(P)-binding domain"/>
    <property type="match status" value="2"/>
</dbReference>
<evidence type="ECO:0000256" key="1">
    <source>
        <dbReference type="ARBA" id="ARBA00001974"/>
    </source>
</evidence>
<dbReference type="InterPro" id="IPR023753">
    <property type="entry name" value="FAD/NAD-binding_dom"/>
</dbReference>
<dbReference type="AlphaFoldDB" id="A0A5K7S9R4"/>
<evidence type="ECO:0000256" key="2">
    <source>
        <dbReference type="ARBA" id="ARBA00022630"/>
    </source>
</evidence>
<name>A0A5K7S9R4_9BACT</name>
<dbReference type="Pfam" id="PF07992">
    <property type="entry name" value="Pyr_redox_2"/>
    <property type="match status" value="1"/>
</dbReference>
<keyword evidence="6" id="KW-1185">Reference proteome</keyword>
<dbReference type="InterPro" id="IPR016156">
    <property type="entry name" value="FAD/NAD-linked_Rdtase_dimer_sf"/>
</dbReference>
<dbReference type="SMART" id="SM00450">
    <property type="entry name" value="RHOD"/>
    <property type="match status" value="3"/>
</dbReference>
<dbReference type="Gene3D" id="3.40.250.10">
    <property type="entry name" value="Rhodanese-like domain"/>
    <property type="match status" value="3"/>
</dbReference>
<dbReference type="PROSITE" id="PS50206">
    <property type="entry name" value="RHODANESE_3"/>
    <property type="match status" value="3"/>
</dbReference>
<dbReference type="GO" id="GO:0016491">
    <property type="term" value="F:oxidoreductase activity"/>
    <property type="evidence" value="ECO:0007669"/>
    <property type="project" value="InterPro"/>
</dbReference>
<dbReference type="SUPFAM" id="SSF55424">
    <property type="entry name" value="FAD/NAD-linked reductases, dimerisation (C-terminal) domain"/>
    <property type="match status" value="1"/>
</dbReference>
<protein>
    <submittedName>
        <fullName evidence="5">NADH dehydrogenase</fullName>
    </submittedName>
</protein>
<dbReference type="RefSeq" id="WP_318351170.1">
    <property type="nucleotide sequence ID" value="NZ_AP018694.1"/>
</dbReference>
<dbReference type="InterPro" id="IPR050229">
    <property type="entry name" value="GlpE_sulfurtransferase"/>
</dbReference>
<feature type="domain" description="Rhodanese" evidence="4">
    <location>
        <begin position="582"/>
        <end position="670"/>
    </location>
</feature>
<keyword evidence="2" id="KW-0285">Flavoprotein</keyword>
<accession>A0A5K7S9R4</accession>
<feature type="domain" description="Rhodanese" evidence="4">
    <location>
        <begin position="675"/>
        <end position="756"/>
    </location>
</feature>
<proteinExistence type="predicted"/>
<organism evidence="5 6">
    <name type="scientific">Aquipluma nitroreducens</name>
    <dbReference type="NCBI Taxonomy" id="2010828"/>
    <lineage>
        <taxon>Bacteria</taxon>
        <taxon>Pseudomonadati</taxon>
        <taxon>Bacteroidota</taxon>
        <taxon>Bacteroidia</taxon>
        <taxon>Marinilabiliales</taxon>
        <taxon>Prolixibacteraceae</taxon>
        <taxon>Aquipluma</taxon>
    </lineage>
</organism>
<dbReference type="PANTHER" id="PTHR43031:SF1">
    <property type="entry name" value="PYRIDINE NUCLEOTIDE-DISULPHIDE OXIDOREDUCTASE"/>
    <property type="match status" value="1"/>
</dbReference>
<feature type="domain" description="Rhodanese" evidence="4">
    <location>
        <begin position="462"/>
        <end position="550"/>
    </location>
</feature>
<dbReference type="Pfam" id="PF00581">
    <property type="entry name" value="Rhodanese"/>
    <property type="match status" value="3"/>
</dbReference>
<comment type="cofactor">
    <cofactor evidence="1">
        <name>FAD</name>
        <dbReference type="ChEBI" id="CHEBI:57692"/>
    </cofactor>
</comment>
<evidence type="ECO:0000256" key="3">
    <source>
        <dbReference type="ARBA" id="ARBA00022827"/>
    </source>
</evidence>
<evidence type="ECO:0000313" key="5">
    <source>
        <dbReference type="EMBL" id="BBE18245.1"/>
    </source>
</evidence>
<gene>
    <name evidence="5" type="ORF">AQPE_2407</name>
</gene>
<dbReference type="SUPFAM" id="SSF51905">
    <property type="entry name" value="FAD/NAD(P)-binding domain"/>
    <property type="match status" value="2"/>
</dbReference>
<dbReference type="EMBL" id="AP018694">
    <property type="protein sequence ID" value="BBE18245.1"/>
    <property type="molecule type" value="Genomic_DNA"/>
</dbReference>